<gene>
    <name evidence="1" type="ORF">Q604_UNBC09831G0001</name>
</gene>
<name>W1XZZ5_9ZZZZ</name>
<accession>W1XZZ5</accession>
<feature type="non-terminal residue" evidence="1">
    <location>
        <position position="1"/>
    </location>
</feature>
<protein>
    <submittedName>
        <fullName evidence="1">Uncharacterized protein</fullName>
    </submittedName>
</protein>
<sequence>TYFEVDEITIQVIYKIMNFIESI</sequence>
<evidence type="ECO:0000313" key="1">
    <source>
        <dbReference type="EMBL" id="ETJ35842.1"/>
    </source>
</evidence>
<reference evidence="1" key="1">
    <citation type="submission" date="2013-12" db="EMBL/GenBank/DDBJ databases">
        <title>A Varibaculum cambriense genome reconstructed from a premature infant gut community with otherwise low bacterial novelty that shifts toward anaerobic metabolism during the third week of life.</title>
        <authorList>
            <person name="Brown C.T."/>
            <person name="Sharon I."/>
            <person name="Thomas B.C."/>
            <person name="Castelle C.J."/>
            <person name="Morowitz M.J."/>
            <person name="Banfield J.F."/>
        </authorList>
    </citation>
    <scope>NUCLEOTIDE SEQUENCE</scope>
</reference>
<dbReference type="EMBL" id="AZMM01009831">
    <property type="protein sequence ID" value="ETJ35842.1"/>
    <property type="molecule type" value="Genomic_DNA"/>
</dbReference>
<dbReference type="AlphaFoldDB" id="W1XZZ5"/>
<organism evidence="1">
    <name type="scientific">human gut metagenome</name>
    <dbReference type="NCBI Taxonomy" id="408170"/>
    <lineage>
        <taxon>unclassified sequences</taxon>
        <taxon>metagenomes</taxon>
        <taxon>organismal metagenomes</taxon>
    </lineage>
</organism>
<comment type="caution">
    <text evidence="1">The sequence shown here is derived from an EMBL/GenBank/DDBJ whole genome shotgun (WGS) entry which is preliminary data.</text>
</comment>
<proteinExistence type="predicted"/>